<evidence type="ECO:0000313" key="1">
    <source>
        <dbReference type="EMBL" id="KKK57933.1"/>
    </source>
</evidence>
<proteinExistence type="predicted"/>
<organism evidence="1">
    <name type="scientific">marine sediment metagenome</name>
    <dbReference type="NCBI Taxonomy" id="412755"/>
    <lineage>
        <taxon>unclassified sequences</taxon>
        <taxon>metagenomes</taxon>
        <taxon>ecological metagenomes</taxon>
    </lineage>
</organism>
<name>A0A0F8WMN3_9ZZZZ</name>
<dbReference type="Gene3D" id="3.40.50.300">
    <property type="entry name" value="P-loop containing nucleotide triphosphate hydrolases"/>
    <property type="match status" value="1"/>
</dbReference>
<sequence>VGLVIVDSMSRAGFGDLNENLSVNRGMDALNSWGVAWMALAHTPRQDETHVFGSVLHDAAADVMVQLMGQHKEDGLLGVGLQITKANDLGPQPMSILALEFSQNGLTGVRKAKNGEFLEIEGQKKMSMEDAIKEYLLSEGKATATKIAEITGFNRTNVSTLLNASPNFGVVAREGRKVFFGVTTNREWPE</sequence>
<comment type="caution">
    <text evidence="1">The sequence shown here is derived from an EMBL/GenBank/DDBJ whole genome shotgun (WGS) entry which is preliminary data.</text>
</comment>
<accession>A0A0F8WMN3</accession>
<gene>
    <name evidence="1" type="ORF">LCGC14_3049510</name>
</gene>
<dbReference type="AlphaFoldDB" id="A0A0F8WMN3"/>
<feature type="non-terminal residue" evidence="1">
    <location>
        <position position="1"/>
    </location>
</feature>
<dbReference type="EMBL" id="LAZR01064231">
    <property type="protein sequence ID" value="KKK57933.1"/>
    <property type="molecule type" value="Genomic_DNA"/>
</dbReference>
<reference evidence="1" key="1">
    <citation type="journal article" date="2015" name="Nature">
        <title>Complex archaea that bridge the gap between prokaryotes and eukaryotes.</title>
        <authorList>
            <person name="Spang A."/>
            <person name="Saw J.H."/>
            <person name="Jorgensen S.L."/>
            <person name="Zaremba-Niedzwiedzka K."/>
            <person name="Martijn J."/>
            <person name="Lind A.E."/>
            <person name="van Eijk R."/>
            <person name="Schleper C."/>
            <person name="Guy L."/>
            <person name="Ettema T.J."/>
        </authorList>
    </citation>
    <scope>NUCLEOTIDE SEQUENCE</scope>
</reference>
<protein>
    <submittedName>
        <fullName evidence="1">Uncharacterized protein</fullName>
    </submittedName>
</protein>
<dbReference type="InterPro" id="IPR027417">
    <property type="entry name" value="P-loop_NTPase"/>
</dbReference>